<reference evidence="11 12" key="1">
    <citation type="submission" date="2018-01" db="EMBL/GenBank/DDBJ databases">
        <title>Draft genome sequence of Jiangella sp. GTF31.</title>
        <authorList>
            <person name="Sahin N."/>
            <person name="Ay H."/>
            <person name="Saygin H."/>
        </authorList>
    </citation>
    <scope>NUCLEOTIDE SEQUENCE [LARGE SCALE GENOMIC DNA]</scope>
    <source>
        <strain evidence="11 12">GTF31</strain>
    </source>
</reference>
<dbReference type="GO" id="GO:0006310">
    <property type="term" value="P:DNA recombination"/>
    <property type="evidence" value="ECO:0007669"/>
    <property type="project" value="InterPro"/>
</dbReference>
<evidence type="ECO:0000256" key="9">
    <source>
        <dbReference type="SAM" id="MobiDB-lite"/>
    </source>
</evidence>
<dbReference type="HAMAP" id="MF_00983">
    <property type="entry name" value="PriA"/>
    <property type="match status" value="1"/>
</dbReference>
<comment type="caution">
    <text evidence="8">As this protein does not have any detectable helicase domains, it probably does not have helicase activity.</text>
</comment>
<dbReference type="GO" id="GO:1990077">
    <property type="term" value="C:primosome complex"/>
    <property type="evidence" value="ECO:0007669"/>
    <property type="project" value="UniProtKB-UniRule"/>
</dbReference>
<comment type="subunit">
    <text evidence="8">Component of the replication restart primosome.</text>
</comment>
<dbReference type="AlphaFoldDB" id="A0A2W2BYH9"/>
<feature type="binding site" evidence="8">
    <location>
        <position position="410"/>
    </location>
    <ligand>
        <name>Zn(2+)</name>
        <dbReference type="ChEBI" id="CHEBI:29105"/>
        <label>1</label>
    </ligand>
</feature>
<organism evidence="11 12">
    <name type="scientific">Jiangella anatolica</name>
    <dbReference type="NCBI Taxonomy" id="2670374"/>
    <lineage>
        <taxon>Bacteria</taxon>
        <taxon>Bacillati</taxon>
        <taxon>Actinomycetota</taxon>
        <taxon>Actinomycetes</taxon>
        <taxon>Jiangellales</taxon>
        <taxon>Jiangellaceae</taxon>
        <taxon>Jiangella</taxon>
    </lineage>
</organism>
<dbReference type="GO" id="GO:0006302">
    <property type="term" value="P:double-strand break repair"/>
    <property type="evidence" value="ECO:0007669"/>
    <property type="project" value="InterPro"/>
</dbReference>
<evidence type="ECO:0000256" key="7">
    <source>
        <dbReference type="ARBA" id="ARBA00023125"/>
    </source>
</evidence>
<feature type="binding site" evidence="8">
    <location>
        <position position="407"/>
    </location>
    <ligand>
        <name>Zn(2+)</name>
        <dbReference type="ChEBI" id="CHEBI:29105"/>
        <label>1</label>
    </ligand>
</feature>
<dbReference type="InterPro" id="IPR027417">
    <property type="entry name" value="P-loop_NTPase"/>
</dbReference>
<comment type="function">
    <text evidence="8">Initiates the restart of stalled replication forks, which reloads the replicative helicase on sites other than the origin of replication. Recognizes and binds to abandoned replication forks and remodels them to uncover a helicase loading site. Promotes assembly of the primosome at these replication forks.</text>
</comment>
<feature type="binding site" evidence="8">
    <location>
        <position position="419"/>
    </location>
    <ligand>
        <name>Zn(2+)</name>
        <dbReference type="ChEBI" id="CHEBI:29105"/>
        <label>2</label>
    </ligand>
</feature>
<feature type="binding site" evidence="8">
    <location>
        <position position="446"/>
    </location>
    <ligand>
        <name>Zn(2+)</name>
        <dbReference type="ChEBI" id="CHEBI:29105"/>
        <label>1</label>
    </ligand>
</feature>
<keyword evidence="3 8" id="KW-0479">Metal-binding</keyword>
<evidence type="ECO:0000256" key="4">
    <source>
        <dbReference type="ARBA" id="ARBA00022741"/>
    </source>
</evidence>
<evidence type="ECO:0000256" key="3">
    <source>
        <dbReference type="ARBA" id="ARBA00022723"/>
    </source>
</evidence>
<feature type="binding site" evidence="8">
    <location>
        <position position="434"/>
    </location>
    <ligand>
        <name>Zn(2+)</name>
        <dbReference type="ChEBI" id="CHEBI:29105"/>
        <label>2</label>
    </ligand>
</feature>
<keyword evidence="4 8" id="KW-0547">Nucleotide-binding</keyword>
<comment type="similarity">
    <text evidence="8">Belongs to the helicase family. PriA subfamily.</text>
</comment>
<evidence type="ECO:0000256" key="6">
    <source>
        <dbReference type="ARBA" id="ARBA00022840"/>
    </source>
</evidence>
<evidence type="ECO:0000256" key="8">
    <source>
        <dbReference type="HAMAP-Rule" id="MF_00983"/>
    </source>
</evidence>
<comment type="caution">
    <text evidence="11">The sequence shown here is derived from an EMBL/GenBank/DDBJ whole genome shotgun (WGS) entry which is preliminary data.</text>
</comment>
<keyword evidence="5 8" id="KW-0862">Zinc</keyword>
<keyword evidence="6 8" id="KW-0067">ATP-binding</keyword>
<dbReference type="GO" id="GO:0005524">
    <property type="term" value="F:ATP binding"/>
    <property type="evidence" value="ECO:0007669"/>
    <property type="project" value="UniProtKB-UniRule"/>
</dbReference>
<keyword evidence="12" id="KW-1185">Reference proteome</keyword>
<dbReference type="InterPro" id="IPR041222">
    <property type="entry name" value="PriA_3primeBD"/>
</dbReference>
<proteinExistence type="inferred from homology"/>
<accession>A0A2W2BYH9</accession>
<dbReference type="GO" id="GO:0003677">
    <property type="term" value="F:DNA binding"/>
    <property type="evidence" value="ECO:0007669"/>
    <property type="project" value="UniProtKB-UniRule"/>
</dbReference>
<feature type="binding site" evidence="8">
    <location>
        <position position="437"/>
    </location>
    <ligand>
        <name>Zn(2+)</name>
        <dbReference type="ChEBI" id="CHEBI:29105"/>
        <label>2</label>
    </ligand>
</feature>
<evidence type="ECO:0000256" key="1">
    <source>
        <dbReference type="ARBA" id="ARBA00022515"/>
    </source>
</evidence>
<feature type="region of interest" description="Disordered" evidence="9">
    <location>
        <begin position="1"/>
        <end position="21"/>
    </location>
</feature>
<dbReference type="GO" id="GO:0043138">
    <property type="term" value="F:3'-5' DNA helicase activity"/>
    <property type="evidence" value="ECO:0007669"/>
    <property type="project" value="TreeGrafter"/>
</dbReference>
<dbReference type="Pfam" id="PF17764">
    <property type="entry name" value="PriA_3primeBD"/>
    <property type="match status" value="1"/>
</dbReference>
<keyword evidence="7 8" id="KW-0238">DNA-binding</keyword>
<dbReference type="InterPro" id="IPR005259">
    <property type="entry name" value="PriA"/>
</dbReference>
<dbReference type="Gene3D" id="3.40.1440.60">
    <property type="entry name" value="PriA, 3(prime) DNA-binding domain"/>
    <property type="match status" value="1"/>
</dbReference>
<dbReference type="Proteomes" id="UP000248764">
    <property type="component" value="Unassembled WGS sequence"/>
</dbReference>
<dbReference type="GO" id="GO:0006270">
    <property type="term" value="P:DNA replication initiation"/>
    <property type="evidence" value="ECO:0007669"/>
    <property type="project" value="TreeGrafter"/>
</dbReference>
<dbReference type="GO" id="GO:0008270">
    <property type="term" value="F:zinc ion binding"/>
    <property type="evidence" value="ECO:0007669"/>
    <property type="project" value="UniProtKB-UniRule"/>
</dbReference>
<protein>
    <recommendedName>
        <fullName evidence="8">Probable replication restart protein PriA</fullName>
    </recommendedName>
    <alternativeName>
        <fullName evidence="8">Putative ATP-dependent DNA helicase PriA</fullName>
    </alternativeName>
</protein>
<keyword evidence="2 8" id="KW-0235">DNA replication</keyword>
<dbReference type="EMBL" id="POTW01000079">
    <property type="protein sequence ID" value="PZF80677.1"/>
    <property type="molecule type" value="Genomic_DNA"/>
</dbReference>
<dbReference type="PANTHER" id="PTHR30580:SF0">
    <property type="entry name" value="PRIMOSOMAL PROTEIN N"/>
    <property type="match status" value="1"/>
</dbReference>
<keyword evidence="1 8" id="KW-0639">Primosome</keyword>
<comment type="cofactor">
    <cofactor evidence="8">
        <name>Zn(2+)</name>
        <dbReference type="ChEBI" id="CHEBI:29105"/>
    </cofactor>
    <text evidence="8">Binds 2 zinc ions per subunit.</text>
</comment>
<evidence type="ECO:0000313" key="12">
    <source>
        <dbReference type="Proteomes" id="UP000248764"/>
    </source>
</evidence>
<dbReference type="PANTHER" id="PTHR30580">
    <property type="entry name" value="PRIMOSOMAL PROTEIN N"/>
    <property type="match status" value="1"/>
</dbReference>
<dbReference type="GO" id="GO:0006269">
    <property type="term" value="P:DNA replication, synthesis of primer"/>
    <property type="evidence" value="ECO:0007669"/>
    <property type="project" value="UniProtKB-KW"/>
</dbReference>
<feature type="domain" description="Primosomal protein N' 3' DNA-binding" evidence="10">
    <location>
        <begin position="39"/>
        <end position="138"/>
    </location>
</feature>
<evidence type="ECO:0000313" key="11">
    <source>
        <dbReference type="EMBL" id="PZF80677.1"/>
    </source>
</evidence>
<evidence type="ECO:0000256" key="2">
    <source>
        <dbReference type="ARBA" id="ARBA00022705"/>
    </source>
</evidence>
<feature type="binding site" evidence="8">
    <location>
        <position position="449"/>
    </location>
    <ligand>
        <name>Zn(2+)</name>
        <dbReference type="ChEBI" id="CHEBI:29105"/>
        <label>1</label>
    </ligand>
</feature>
<gene>
    <name evidence="8" type="primary">priA</name>
    <name evidence="11" type="ORF">C1I92_24815</name>
</gene>
<dbReference type="Gene3D" id="3.40.50.300">
    <property type="entry name" value="P-loop containing nucleotide triphosphate hydrolases"/>
    <property type="match status" value="1"/>
</dbReference>
<dbReference type="InterPro" id="IPR042115">
    <property type="entry name" value="PriA_3primeBD_sf"/>
</dbReference>
<name>A0A2W2BYH9_9ACTN</name>
<feature type="binding site" evidence="8">
    <location>
        <position position="416"/>
    </location>
    <ligand>
        <name>Zn(2+)</name>
        <dbReference type="ChEBI" id="CHEBI:29105"/>
        <label>2</label>
    </ligand>
</feature>
<evidence type="ECO:0000256" key="5">
    <source>
        <dbReference type="ARBA" id="ARBA00022833"/>
    </source>
</evidence>
<sequence>MSASEPAEPDQLALVAAPGRRRFRTREPEPVAAELPVAQVLVDVGLPHLDRPFDYLVPASMDGDAVVGARVSVRFAGTDHDGFVVARTDASDHEGKLARLRRVVSAEPVLAPEIVALARAVADRYAGTVSDVLRLAVPPRHATAEKAASPDPPVPPARPEPGGWAEHVDGAALLDALAAGGAPRAVWNPGPAADWPDLVARLVATTLSGGRGALVVVPDGRDLAQVSAALTALLGAGSHVELAADAGPSTRYKRWLAVRRGAVKAVVGTRSAAFAPVHDLGLVLVWDDGDDLHAEPRAPYPHAREVLLLRAHQAGAAAVVGGFARTAEAEQLLTTGWARPVTPSRPTVRAAAPRIHASGDDHEQARDEAARTARLPSLAWRTARAGLARGPVLVQVPRAGYLPGVACGRCRTPARCTACSGPLVLGQADRPPRCAWCATEHPSWRCGECGNPTLRATVVGVRRTAEELGRAFPGVPVLLSRGDAVRDTVPSEPALVVATPGAEPVADGGYPAALLLDGTALLARTGLRAAEEALRRWLRAAALVRPGAMGGEIVLVADSSAPAVQALVRWDPAGFAGRELAERASLHLPPAARVAELTGAPADVDDLLMHAELPDGAEVIGPVPVDDGARAMIRAPRGLGTALAAALRAAAGVRSARRTGGTVRVRVDPVDFG</sequence>
<evidence type="ECO:0000259" key="10">
    <source>
        <dbReference type="Pfam" id="PF17764"/>
    </source>
</evidence>